<evidence type="ECO:0000259" key="2">
    <source>
        <dbReference type="Pfam" id="PF07319"/>
    </source>
</evidence>
<dbReference type="PANTHER" id="PTHR30050">
    <property type="entry name" value="CHROMOSOMAL REPLICATION INITIATOR PROTEIN DNAA"/>
    <property type="match status" value="1"/>
</dbReference>
<organism evidence="3 4">
    <name type="scientific">Gemella sanguinis</name>
    <dbReference type="NCBI Taxonomy" id="84135"/>
    <lineage>
        <taxon>Bacteria</taxon>
        <taxon>Bacillati</taxon>
        <taxon>Bacillota</taxon>
        <taxon>Bacilli</taxon>
        <taxon>Bacillales</taxon>
        <taxon>Gemellaceae</taxon>
        <taxon>Gemella</taxon>
    </lineage>
</organism>
<dbReference type="PANTHER" id="PTHR30050:SF8">
    <property type="entry name" value="PRIMOSOMAL PROTEIN DNAI"/>
    <property type="match status" value="1"/>
</dbReference>
<name>A0A2N6SCH3_9BACL</name>
<dbReference type="Gene3D" id="3.40.50.300">
    <property type="entry name" value="P-loop containing nucleotide triphosphate hydrolases"/>
    <property type="match status" value="1"/>
</dbReference>
<dbReference type="Pfam" id="PF00308">
    <property type="entry name" value="Bac_DnaA"/>
    <property type="match status" value="1"/>
</dbReference>
<sequence length="293" mass="34334">MKKVSNVIPEKSNKMYEEFISTRVLNDKDIIDFIQVNNFTKEDIYNNLEKFYQYYISKDASLDLNHKPKLSLNNGEVNITYTETEQYKQYRLASQLGNKIKTEYIANRILTYCFENLSKTKEKGLLARELIRACNDILENRSKKGAYIYGATGTGKTFLLGCVYNYLKRNGKQPAIIYYPEFIRKIKSRISNNDYTEYVDIIRTQEILLIDDIGAENTTDFIRDEILGPIINYREAEKLPTFFTSNLSYDDLLEFVSTSNNKVDYTKAVRIVDRIKSLTNPFFLDGENEREYY</sequence>
<dbReference type="InterPro" id="IPR027417">
    <property type="entry name" value="P-loop_NTPase"/>
</dbReference>
<evidence type="ECO:0000313" key="4">
    <source>
        <dbReference type="Proteomes" id="UP000235670"/>
    </source>
</evidence>
<dbReference type="Proteomes" id="UP000235670">
    <property type="component" value="Unassembled WGS sequence"/>
</dbReference>
<dbReference type="SUPFAM" id="SSF52540">
    <property type="entry name" value="P-loop containing nucleoside triphosphate hydrolases"/>
    <property type="match status" value="1"/>
</dbReference>
<dbReference type="CDD" id="cd00009">
    <property type="entry name" value="AAA"/>
    <property type="match status" value="1"/>
</dbReference>
<evidence type="ECO:0000259" key="1">
    <source>
        <dbReference type="Pfam" id="PF00308"/>
    </source>
</evidence>
<dbReference type="STRING" id="84135.GCA_001052115_01787"/>
<dbReference type="InterPro" id="IPR013317">
    <property type="entry name" value="DnaA_dom"/>
</dbReference>
<dbReference type="RefSeq" id="WP_102190319.1">
    <property type="nucleotide sequence ID" value="NZ_CAUTAO010000009.1"/>
</dbReference>
<comment type="caution">
    <text evidence="3">The sequence shown here is derived from an EMBL/GenBank/DDBJ whole genome shotgun (WGS) entry which is preliminary data.</text>
</comment>
<reference evidence="3 4" key="1">
    <citation type="submission" date="2017-09" db="EMBL/GenBank/DDBJ databases">
        <title>Bacterial strain isolated from the female urinary microbiota.</title>
        <authorList>
            <person name="Thomas-White K."/>
            <person name="Kumar N."/>
            <person name="Forster S."/>
            <person name="Putonti C."/>
            <person name="Lawley T."/>
            <person name="Wolfe A.J."/>
        </authorList>
    </citation>
    <scope>NUCLEOTIDE SEQUENCE [LARGE SCALE GENOMIC DNA]</scope>
    <source>
        <strain evidence="3 4">UMB0186</strain>
    </source>
</reference>
<dbReference type="OrthoDB" id="61127at2"/>
<accession>A0A2N6SCH3</accession>
<dbReference type="InterPro" id="IPR009928">
    <property type="entry name" value="DnaI_N"/>
</dbReference>
<dbReference type="EMBL" id="PNGT01000014">
    <property type="protein sequence ID" value="PMC51648.1"/>
    <property type="molecule type" value="Genomic_DNA"/>
</dbReference>
<proteinExistence type="predicted"/>
<protein>
    <submittedName>
        <fullName evidence="3">Primosomal protein DnaI</fullName>
    </submittedName>
</protein>
<feature type="domain" description="Chromosomal replication initiator protein DnaA ATPAse" evidence="1">
    <location>
        <begin position="141"/>
        <end position="226"/>
    </location>
</feature>
<gene>
    <name evidence="3" type="ORF">CJ218_08870</name>
</gene>
<dbReference type="Pfam" id="PF07319">
    <property type="entry name" value="DnaI_N"/>
    <property type="match status" value="1"/>
</dbReference>
<dbReference type="AlphaFoldDB" id="A0A2N6SCH3"/>
<dbReference type="GO" id="GO:0006260">
    <property type="term" value="P:DNA replication"/>
    <property type="evidence" value="ECO:0007669"/>
    <property type="project" value="TreeGrafter"/>
</dbReference>
<feature type="domain" description="Primosomal DnaI N-terminal" evidence="2">
    <location>
        <begin position="10"/>
        <end position="81"/>
    </location>
</feature>
<dbReference type="NCBIfam" id="NF006505">
    <property type="entry name" value="PRK08939.1"/>
    <property type="match status" value="1"/>
</dbReference>
<evidence type="ECO:0000313" key="3">
    <source>
        <dbReference type="EMBL" id="PMC51648.1"/>
    </source>
</evidence>